<reference evidence="2 3" key="1">
    <citation type="submission" date="2020-03" db="EMBL/GenBank/DDBJ databases">
        <title>Soil Listeria distribution.</title>
        <authorList>
            <person name="Liao J."/>
            <person name="Wiedmann M."/>
        </authorList>
    </citation>
    <scope>NUCLEOTIDE SEQUENCE [LARGE SCALE GENOMIC DNA]</scope>
    <source>
        <strain evidence="2 3">FSL L7-0297</strain>
    </source>
</reference>
<dbReference type="InterPro" id="IPR028259">
    <property type="entry name" value="AP2-like_int_N"/>
</dbReference>
<comment type="caution">
    <text evidence="2">The sequence shown here is derived from an EMBL/GenBank/DDBJ whole genome shotgun (WGS) entry which is preliminary data.</text>
</comment>
<protein>
    <recommendedName>
        <fullName evidence="1">AP2-like integrase N-terminal domain-containing protein</fullName>
    </recommendedName>
</protein>
<evidence type="ECO:0000259" key="1">
    <source>
        <dbReference type="Pfam" id="PF14657"/>
    </source>
</evidence>
<evidence type="ECO:0000313" key="3">
    <source>
        <dbReference type="Proteomes" id="UP000552309"/>
    </source>
</evidence>
<name>A0AB73H3S7_LISIO</name>
<dbReference type="Proteomes" id="UP000552309">
    <property type="component" value="Unassembled WGS sequence"/>
</dbReference>
<accession>A0AB73H3S7</accession>
<dbReference type="AlphaFoldDB" id="A0AB73H3S7"/>
<feature type="domain" description="AP2-like integrase N-terminal" evidence="1">
    <location>
        <begin position="11"/>
        <end position="46"/>
    </location>
</feature>
<sequence>MAKITKRGNGWEVRITYIEISGKYRESTKRGFSTREEAKEAVPDLERTLLARNKEVKKIFRNLETELLLRKETDNKETE</sequence>
<dbReference type="EMBL" id="JAARXV010000001">
    <property type="protein sequence ID" value="MBC2140713.1"/>
    <property type="molecule type" value="Genomic_DNA"/>
</dbReference>
<proteinExistence type="predicted"/>
<gene>
    <name evidence="2" type="ORF">HCA89_00200</name>
</gene>
<dbReference type="Pfam" id="PF14657">
    <property type="entry name" value="Arm-DNA-bind_4"/>
    <property type="match status" value="1"/>
</dbReference>
<evidence type="ECO:0000313" key="2">
    <source>
        <dbReference type="EMBL" id="MBC2140713.1"/>
    </source>
</evidence>
<organism evidence="2 3">
    <name type="scientific">Listeria innocua</name>
    <dbReference type="NCBI Taxonomy" id="1642"/>
    <lineage>
        <taxon>Bacteria</taxon>
        <taxon>Bacillati</taxon>
        <taxon>Bacillota</taxon>
        <taxon>Bacilli</taxon>
        <taxon>Bacillales</taxon>
        <taxon>Listeriaceae</taxon>
        <taxon>Listeria</taxon>
    </lineage>
</organism>
<dbReference type="RefSeq" id="WP_185542790.1">
    <property type="nucleotide sequence ID" value="NZ_JAARXV010000001.1"/>
</dbReference>